<name>A0A8K0HHT9_9ROSA</name>
<comment type="caution">
    <text evidence="3">The sequence shown here is derived from an EMBL/GenBank/DDBJ whole genome shotgun (WGS) entry which is preliminary data.</text>
</comment>
<feature type="region of interest" description="Disordered" evidence="1">
    <location>
        <begin position="30"/>
        <end position="73"/>
    </location>
</feature>
<evidence type="ECO:0000256" key="2">
    <source>
        <dbReference type="SAM" id="SignalP"/>
    </source>
</evidence>
<evidence type="ECO:0000256" key="1">
    <source>
        <dbReference type="SAM" id="MobiDB-lite"/>
    </source>
</evidence>
<feature type="compositionally biased region" description="Low complexity" evidence="1">
    <location>
        <begin position="38"/>
        <end position="55"/>
    </location>
</feature>
<reference evidence="3" key="1">
    <citation type="submission" date="2020-03" db="EMBL/GenBank/DDBJ databases">
        <title>A high-quality chromosome-level genome assembly of a woody plant with both climbing and erect habits, Rhamnella rubrinervis.</title>
        <authorList>
            <person name="Lu Z."/>
            <person name="Yang Y."/>
            <person name="Zhu X."/>
            <person name="Sun Y."/>
        </authorList>
    </citation>
    <scope>NUCLEOTIDE SEQUENCE</scope>
    <source>
        <strain evidence="3">BYM</strain>
        <tissue evidence="3">Leaf</tissue>
    </source>
</reference>
<gene>
    <name evidence="3" type="ORF">FNV43_RR08044</name>
</gene>
<proteinExistence type="predicted"/>
<evidence type="ECO:0000313" key="3">
    <source>
        <dbReference type="EMBL" id="KAF3451948.1"/>
    </source>
</evidence>
<dbReference type="EMBL" id="VOIH02000003">
    <property type="protein sequence ID" value="KAF3451948.1"/>
    <property type="molecule type" value="Genomic_DNA"/>
</dbReference>
<dbReference type="AlphaFoldDB" id="A0A8K0HHT9"/>
<accession>A0A8K0HHT9</accession>
<keyword evidence="4" id="KW-1185">Reference proteome</keyword>
<evidence type="ECO:0000313" key="4">
    <source>
        <dbReference type="Proteomes" id="UP000796880"/>
    </source>
</evidence>
<keyword evidence="2" id="KW-0732">Signal</keyword>
<protein>
    <submittedName>
        <fullName evidence="3">Uncharacterized protein</fullName>
    </submittedName>
</protein>
<feature type="signal peptide" evidence="2">
    <location>
        <begin position="1"/>
        <end position="28"/>
    </location>
</feature>
<sequence>MKAWSRLLAALALSLSLLLSSLPYGGRAAVRPLPKNHSSSSSSSATRSISTAPSSKAIKDLQANRKNPHKEVQSSIRLLQEELSSEIFDSV</sequence>
<organism evidence="3 4">
    <name type="scientific">Rhamnella rubrinervis</name>
    <dbReference type="NCBI Taxonomy" id="2594499"/>
    <lineage>
        <taxon>Eukaryota</taxon>
        <taxon>Viridiplantae</taxon>
        <taxon>Streptophyta</taxon>
        <taxon>Embryophyta</taxon>
        <taxon>Tracheophyta</taxon>
        <taxon>Spermatophyta</taxon>
        <taxon>Magnoliopsida</taxon>
        <taxon>eudicotyledons</taxon>
        <taxon>Gunneridae</taxon>
        <taxon>Pentapetalae</taxon>
        <taxon>rosids</taxon>
        <taxon>fabids</taxon>
        <taxon>Rosales</taxon>
        <taxon>Rhamnaceae</taxon>
        <taxon>rhamnoid group</taxon>
        <taxon>Rhamneae</taxon>
        <taxon>Rhamnella</taxon>
    </lineage>
</organism>
<dbReference type="Proteomes" id="UP000796880">
    <property type="component" value="Unassembled WGS sequence"/>
</dbReference>
<feature type="chain" id="PRO_5035421203" evidence="2">
    <location>
        <begin position="29"/>
        <end position="91"/>
    </location>
</feature>